<dbReference type="EMBL" id="FNGI01000008">
    <property type="protein sequence ID" value="SDL86166.1"/>
    <property type="molecule type" value="Genomic_DNA"/>
</dbReference>
<gene>
    <name evidence="1" type="ORF">SAMN05661010_02722</name>
</gene>
<evidence type="ECO:0000313" key="1">
    <source>
        <dbReference type="EMBL" id="SDL86166.1"/>
    </source>
</evidence>
<reference evidence="1 2" key="1">
    <citation type="submission" date="2016-10" db="EMBL/GenBank/DDBJ databases">
        <authorList>
            <person name="de Groot N.N."/>
        </authorList>
    </citation>
    <scope>NUCLEOTIDE SEQUENCE [LARGE SCALE GENOMIC DNA]</scope>
    <source>
        <strain evidence="1 2">DSM 14789</strain>
    </source>
</reference>
<dbReference type="AlphaFoldDB" id="A0A1G9NHU6"/>
<dbReference type="RefSeq" id="WP_175488817.1">
    <property type="nucleotide sequence ID" value="NZ_FNGI01000008.1"/>
</dbReference>
<name>A0A1G9NHU6_9GAMM</name>
<dbReference type="STRING" id="119000.SAMN05661010_02722"/>
<accession>A0A1G9NHU6</accession>
<dbReference type="Proteomes" id="UP000198654">
    <property type="component" value="Unassembled WGS sequence"/>
</dbReference>
<keyword evidence="2" id="KW-1185">Reference proteome</keyword>
<sequence length="224" mass="23948">MSIGEPLHPTTGADWRAFVDAPMRFVSRRWLGDCLGDMADEATLTALAQHPRFQGRLTQRLVQRHALAPPEALPAPQADDLPVYLLPPDGGDSLAHYCGAICHATAFVREIRAPRVIELKARFGEAAFATALAHRELAIADTAHADDDALEHAIARDGAACLAIWVAQQPAELAAWLRLRLAGDVPSATDGIAAEIHQRGAAIVRRAAAIIATMPSDSAPQEPT</sequence>
<protein>
    <submittedName>
        <fullName evidence="1">Uncharacterized protein</fullName>
    </submittedName>
</protein>
<proteinExistence type="predicted"/>
<evidence type="ECO:0000313" key="2">
    <source>
        <dbReference type="Proteomes" id="UP000198654"/>
    </source>
</evidence>
<organism evidence="1 2">
    <name type="scientific">Modicisalibacter muralis</name>
    <dbReference type="NCBI Taxonomy" id="119000"/>
    <lineage>
        <taxon>Bacteria</taxon>
        <taxon>Pseudomonadati</taxon>
        <taxon>Pseudomonadota</taxon>
        <taxon>Gammaproteobacteria</taxon>
        <taxon>Oceanospirillales</taxon>
        <taxon>Halomonadaceae</taxon>
        <taxon>Modicisalibacter</taxon>
    </lineage>
</organism>